<dbReference type="InterPro" id="IPR029066">
    <property type="entry name" value="PLP-binding_barrel"/>
</dbReference>
<dbReference type="InterPro" id="IPR048449">
    <property type="entry name" value="YhfX-like_C"/>
</dbReference>
<dbReference type="Pfam" id="PF21279">
    <property type="entry name" value="YhfX-like_C"/>
    <property type="match status" value="1"/>
</dbReference>
<organism evidence="3 4">
    <name type="scientific">Paenibacillus turicensis</name>
    <dbReference type="NCBI Taxonomy" id="160487"/>
    <lineage>
        <taxon>Bacteria</taxon>
        <taxon>Bacillati</taxon>
        <taxon>Bacillota</taxon>
        <taxon>Bacilli</taxon>
        <taxon>Bacillales</taxon>
        <taxon>Paenibacillaceae</taxon>
        <taxon>Paenibacillus</taxon>
    </lineage>
</organism>
<feature type="domain" description="YhfX-like C-terminal" evidence="2">
    <location>
        <begin position="280"/>
        <end position="379"/>
    </location>
</feature>
<proteinExistence type="predicted"/>
<dbReference type="SUPFAM" id="SSF51419">
    <property type="entry name" value="PLP-binding barrel"/>
    <property type="match status" value="1"/>
</dbReference>
<comment type="caution">
    <text evidence="3">The sequence shown here is derived from an EMBL/GenBank/DDBJ whole genome shotgun (WGS) entry which is preliminary data.</text>
</comment>
<accession>A0ABS4FX74</accession>
<reference evidence="3 4" key="1">
    <citation type="submission" date="2021-03" db="EMBL/GenBank/DDBJ databases">
        <title>Genomic Encyclopedia of Type Strains, Phase IV (KMG-IV): sequencing the most valuable type-strain genomes for metagenomic binning, comparative biology and taxonomic classification.</title>
        <authorList>
            <person name="Goeker M."/>
        </authorList>
    </citation>
    <scope>NUCLEOTIDE SEQUENCE [LARGE SCALE GENOMIC DNA]</scope>
    <source>
        <strain evidence="3 4">DSM 14349</strain>
    </source>
</reference>
<evidence type="ECO:0000259" key="1">
    <source>
        <dbReference type="Pfam" id="PF01168"/>
    </source>
</evidence>
<dbReference type="Pfam" id="PF01168">
    <property type="entry name" value="Ala_racemase_N"/>
    <property type="match status" value="1"/>
</dbReference>
<name>A0ABS4FX74_9BACL</name>
<evidence type="ECO:0000313" key="4">
    <source>
        <dbReference type="Proteomes" id="UP001519272"/>
    </source>
</evidence>
<dbReference type="RefSeq" id="WP_210090704.1">
    <property type="nucleotide sequence ID" value="NZ_JAGGKG010000022.1"/>
</dbReference>
<evidence type="ECO:0000259" key="2">
    <source>
        <dbReference type="Pfam" id="PF21279"/>
    </source>
</evidence>
<keyword evidence="4" id="KW-1185">Reference proteome</keyword>
<dbReference type="Gene3D" id="2.40.37.30">
    <property type="match status" value="2"/>
</dbReference>
<dbReference type="EMBL" id="JAGGKG010000022">
    <property type="protein sequence ID" value="MBP1907120.1"/>
    <property type="molecule type" value="Genomic_DNA"/>
</dbReference>
<evidence type="ECO:0000313" key="3">
    <source>
        <dbReference type="EMBL" id="MBP1907120.1"/>
    </source>
</evidence>
<sequence>MFIDMTLKRNEGLITAAMLLHQRGEIPPNTYVIDADGLEHNAKVLSETAIEHDMKLYYMTKQIGRGGFAGKLIEGSGIKQAVAVDIDEAYALSKAGCSIGNIGHIVQPGKSQWSDVLSKMEPEVVTLFSLERAVQLSDAALALGYVQDVILRVISPGDAIFPGQFGGFLLHELNSLLPEMLKLRGIRIVGVTSFPVLQINAENTDFAFTSNLQTLLTSVETLASHGIEVKQVNAPSATSCYTIPLLKRYGVTHGEPGHALTGTTPLHAYNDKLAEIPSIVYVSEISHMDDEYAYTIAGGFYARSHMQQALYGATSEEITTQRAKISQYSAENIDYYGCLDHEQSMKVGDTVIYAFRTQIFVTRAHVAYIRGVNSLKPELVHFQKRGI</sequence>
<dbReference type="Proteomes" id="UP001519272">
    <property type="component" value="Unassembled WGS sequence"/>
</dbReference>
<feature type="domain" description="Alanine racemase N-terminal" evidence="1">
    <location>
        <begin position="33"/>
        <end position="265"/>
    </location>
</feature>
<gene>
    <name evidence="3" type="ORF">J2Z32_003785</name>
</gene>
<dbReference type="CDD" id="cd06811">
    <property type="entry name" value="PLPDE_III_yhfX_like"/>
    <property type="match status" value="1"/>
</dbReference>
<dbReference type="InterPro" id="IPR001608">
    <property type="entry name" value="Ala_racemase_N"/>
</dbReference>
<protein>
    <submittedName>
        <fullName evidence="3">Amino acid racemase</fullName>
    </submittedName>
</protein>